<dbReference type="SUPFAM" id="SSF51735">
    <property type="entry name" value="NAD(P)-binding Rossmann-fold domains"/>
    <property type="match status" value="1"/>
</dbReference>
<dbReference type="Gene3D" id="3.40.50.720">
    <property type="entry name" value="NAD(P)-binding Rossmann-like Domain"/>
    <property type="match status" value="1"/>
</dbReference>
<dbReference type="EMBL" id="JADJMH010000005">
    <property type="protein sequence ID" value="MBK7674850.1"/>
    <property type="molecule type" value="Genomic_DNA"/>
</dbReference>
<accession>A0A935Q0Q4</accession>
<name>A0A935Q0Q4_9PROT</name>
<gene>
    <name evidence="1" type="ORF">IPJ27_08770</name>
</gene>
<dbReference type="Pfam" id="PF00106">
    <property type="entry name" value="adh_short"/>
    <property type="match status" value="1"/>
</dbReference>
<dbReference type="Proteomes" id="UP000697998">
    <property type="component" value="Unassembled WGS sequence"/>
</dbReference>
<sequence>MEKVALITGAAGGLGRSVAKRLAETGWQLILVSRYRDRLAHVYGGDHLQVTAGLLDRCRARQIIEIASA</sequence>
<proteinExistence type="predicted"/>
<reference evidence="1 2" key="1">
    <citation type="submission" date="2020-10" db="EMBL/GenBank/DDBJ databases">
        <title>Connecting structure to function with the recovery of over 1000 high-quality activated sludge metagenome-assembled genomes encoding full-length rRNA genes using long-read sequencing.</title>
        <authorList>
            <person name="Singleton C.M."/>
            <person name="Petriglieri F."/>
            <person name="Kristensen J.M."/>
            <person name="Kirkegaard R.H."/>
            <person name="Michaelsen T.Y."/>
            <person name="Andersen M.H."/>
            <person name="Karst S.M."/>
            <person name="Dueholm M.S."/>
            <person name="Nielsen P.H."/>
            <person name="Albertsen M."/>
        </authorList>
    </citation>
    <scope>NUCLEOTIDE SEQUENCE [LARGE SCALE GENOMIC DNA]</scope>
    <source>
        <strain evidence="1">EsbW_18-Q3-R4-48_BATAC.285</strain>
    </source>
</reference>
<evidence type="ECO:0000313" key="1">
    <source>
        <dbReference type="EMBL" id="MBK7674850.1"/>
    </source>
</evidence>
<organism evidence="1 2">
    <name type="scientific">Candidatus Accumulibacter proximus</name>
    <dbReference type="NCBI Taxonomy" id="2954385"/>
    <lineage>
        <taxon>Bacteria</taxon>
        <taxon>Pseudomonadati</taxon>
        <taxon>Pseudomonadota</taxon>
        <taxon>Betaproteobacteria</taxon>
        <taxon>Candidatus Accumulibacter</taxon>
    </lineage>
</organism>
<dbReference type="InterPro" id="IPR036291">
    <property type="entry name" value="NAD(P)-bd_dom_sf"/>
</dbReference>
<protein>
    <submittedName>
        <fullName evidence="1">SDR family NAD(P)-dependent oxidoreductase</fullName>
    </submittedName>
</protein>
<comment type="caution">
    <text evidence="1">The sequence shown here is derived from an EMBL/GenBank/DDBJ whole genome shotgun (WGS) entry which is preliminary data.</text>
</comment>
<dbReference type="InterPro" id="IPR002347">
    <property type="entry name" value="SDR_fam"/>
</dbReference>
<evidence type="ECO:0000313" key="2">
    <source>
        <dbReference type="Proteomes" id="UP000697998"/>
    </source>
</evidence>
<dbReference type="AlphaFoldDB" id="A0A935Q0Q4"/>